<reference evidence="2 3" key="2">
    <citation type="submission" date="2018-11" db="EMBL/GenBank/DDBJ databases">
        <authorList>
            <consortium name="Pathogen Informatics"/>
        </authorList>
    </citation>
    <scope>NUCLEOTIDE SEQUENCE [LARGE SCALE GENOMIC DNA]</scope>
</reference>
<dbReference type="InterPro" id="IPR001466">
    <property type="entry name" value="Beta-lactam-related"/>
</dbReference>
<dbReference type="OrthoDB" id="5946976at2759"/>
<dbReference type="Pfam" id="PF00144">
    <property type="entry name" value="Beta-lactamase"/>
    <property type="match status" value="1"/>
</dbReference>
<dbReference type="Proteomes" id="UP000271098">
    <property type="component" value="Unassembled WGS sequence"/>
</dbReference>
<evidence type="ECO:0000313" key="2">
    <source>
        <dbReference type="EMBL" id="VDN45738.1"/>
    </source>
</evidence>
<dbReference type="SUPFAM" id="SSF56601">
    <property type="entry name" value="beta-lactamase/transpeptidase-like"/>
    <property type="match status" value="1"/>
</dbReference>
<keyword evidence="3" id="KW-1185">Reference proteome</keyword>
<gene>
    <name evidence="2" type="ORF">GPUH_LOCUS26568</name>
</gene>
<sequence>MAQIQCDEAQNKHQQKHGLLYSKEESAISALCLAMQVDRGRLAYDDLVVKHWPEYGQNGKQTTAVERLLTHQVNQAIQF</sequence>
<dbReference type="PANTHER" id="PTHR43319">
    <property type="entry name" value="BETA-LACTAMASE-RELATED"/>
    <property type="match status" value="1"/>
</dbReference>
<reference evidence="4" key="1">
    <citation type="submission" date="2016-06" db="UniProtKB">
        <authorList>
            <consortium name="WormBaseParasite"/>
        </authorList>
    </citation>
    <scope>IDENTIFICATION</scope>
</reference>
<organism evidence="4">
    <name type="scientific">Gongylonema pulchrum</name>
    <dbReference type="NCBI Taxonomy" id="637853"/>
    <lineage>
        <taxon>Eukaryota</taxon>
        <taxon>Metazoa</taxon>
        <taxon>Ecdysozoa</taxon>
        <taxon>Nematoda</taxon>
        <taxon>Chromadorea</taxon>
        <taxon>Rhabditida</taxon>
        <taxon>Spirurina</taxon>
        <taxon>Spiruromorpha</taxon>
        <taxon>Spiruroidea</taxon>
        <taxon>Gongylonematidae</taxon>
        <taxon>Gongylonema</taxon>
    </lineage>
</organism>
<dbReference type="AlphaFoldDB" id="A0A183F029"/>
<dbReference type="InterPro" id="IPR052907">
    <property type="entry name" value="Beta-lactamase/esterase"/>
</dbReference>
<protein>
    <submittedName>
        <fullName evidence="4">Beta-lactamase domain-containing protein</fullName>
    </submittedName>
</protein>
<dbReference type="Gene3D" id="3.40.710.10">
    <property type="entry name" value="DD-peptidase/beta-lactamase superfamily"/>
    <property type="match status" value="1"/>
</dbReference>
<evidence type="ECO:0000313" key="3">
    <source>
        <dbReference type="Proteomes" id="UP000271098"/>
    </source>
</evidence>
<proteinExistence type="predicted"/>
<dbReference type="PANTHER" id="PTHR43319:SF3">
    <property type="entry name" value="BETA-LACTAMASE-RELATED DOMAIN-CONTAINING PROTEIN"/>
    <property type="match status" value="1"/>
</dbReference>
<dbReference type="WBParaSite" id="GPUH_0002660001-mRNA-1">
    <property type="protein sequence ID" value="GPUH_0002660001-mRNA-1"/>
    <property type="gene ID" value="GPUH_0002660001"/>
</dbReference>
<name>A0A183F029_9BILA</name>
<evidence type="ECO:0000259" key="1">
    <source>
        <dbReference type="Pfam" id="PF00144"/>
    </source>
</evidence>
<evidence type="ECO:0000313" key="4">
    <source>
        <dbReference type="WBParaSite" id="GPUH_0002660001-mRNA-1"/>
    </source>
</evidence>
<dbReference type="InterPro" id="IPR012338">
    <property type="entry name" value="Beta-lactam/transpept-like"/>
</dbReference>
<dbReference type="EMBL" id="UYRT01111925">
    <property type="protein sequence ID" value="VDN45738.1"/>
    <property type="molecule type" value="Genomic_DNA"/>
</dbReference>
<feature type="domain" description="Beta-lactamase-related" evidence="1">
    <location>
        <begin position="28"/>
        <end position="73"/>
    </location>
</feature>
<accession>A0A183F029</accession>